<dbReference type="AlphaFoldDB" id="A0A388KZF3"/>
<reference evidence="4 5" key="1">
    <citation type="journal article" date="2018" name="Cell">
        <title>The Chara Genome: Secondary Complexity and Implications for Plant Terrestrialization.</title>
        <authorList>
            <person name="Nishiyama T."/>
            <person name="Sakayama H."/>
            <person name="Vries J.D."/>
            <person name="Buschmann H."/>
            <person name="Saint-Marcoux D."/>
            <person name="Ullrich K.K."/>
            <person name="Haas F.B."/>
            <person name="Vanderstraeten L."/>
            <person name="Becker D."/>
            <person name="Lang D."/>
            <person name="Vosolsobe S."/>
            <person name="Rombauts S."/>
            <person name="Wilhelmsson P.K.I."/>
            <person name="Janitza P."/>
            <person name="Kern R."/>
            <person name="Heyl A."/>
            <person name="Rumpler F."/>
            <person name="Villalobos L.I.A.C."/>
            <person name="Clay J.M."/>
            <person name="Skokan R."/>
            <person name="Toyoda A."/>
            <person name="Suzuki Y."/>
            <person name="Kagoshima H."/>
            <person name="Schijlen E."/>
            <person name="Tajeshwar N."/>
            <person name="Catarino B."/>
            <person name="Hetherington A.J."/>
            <person name="Saltykova A."/>
            <person name="Bonnot C."/>
            <person name="Breuninger H."/>
            <person name="Symeonidi A."/>
            <person name="Radhakrishnan G.V."/>
            <person name="Van Nieuwerburgh F."/>
            <person name="Deforce D."/>
            <person name="Chang C."/>
            <person name="Karol K.G."/>
            <person name="Hedrich R."/>
            <person name="Ulvskov P."/>
            <person name="Glockner G."/>
            <person name="Delwiche C.F."/>
            <person name="Petrasek J."/>
            <person name="Van de Peer Y."/>
            <person name="Friml J."/>
            <person name="Beilby M."/>
            <person name="Dolan L."/>
            <person name="Kohara Y."/>
            <person name="Sugano S."/>
            <person name="Fujiyama A."/>
            <person name="Delaux P.-M."/>
            <person name="Quint M."/>
            <person name="TheiBen G."/>
            <person name="Hagemann M."/>
            <person name="Harholt J."/>
            <person name="Dunand C."/>
            <person name="Zachgo S."/>
            <person name="Langdale J."/>
            <person name="Maumus F."/>
            <person name="Straeten D.V.D."/>
            <person name="Gould S.B."/>
            <person name="Rensing S.A."/>
        </authorList>
    </citation>
    <scope>NUCLEOTIDE SEQUENCE [LARGE SCALE GENOMIC DNA]</scope>
    <source>
        <strain evidence="4 5">S276</strain>
    </source>
</reference>
<sequence>MRGRNRPRGDIKLLPRSEWTLFNSPDGDVKVGRVSVSLHPYHPWVLCTLERRRTRPVEEENENPTPSPRRWSIEVWNYVSATLVAFAVIPRVFRIADARFIAQKGWIAVQCSNPRKDIVYEIQGSSLQCLTVVEHPCRFDVWEIAVHPRLSYLLTSRNKVVILWDGENEWEQIPFKGHSQEIRSLMFHPRDHNVFASGSWDGTIKIWGISERACLRTIRVYRGLAIWVMDFCSRAGKSLLLSCDEPESRERGSVFVWDYNTGRCLVKMLTDGFQAFFHPTLPYIFSATRDGEIQIWSESNCKYLSSFWCDMGDPDAWFGRGLEWIGACKHSNHIIALGGKGTIYVLEVVSGKNDREEDVQRTSLCAESAKRPCLVRATTPGSDEAWLKSAWWFKPRVREQGVLAG</sequence>
<dbReference type="Pfam" id="PF00400">
    <property type="entry name" value="WD40"/>
    <property type="match status" value="1"/>
</dbReference>
<protein>
    <submittedName>
        <fullName evidence="4">Uncharacterized protein</fullName>
    </submittedName>
</protein>
<evidence type="ECO:0000256" key="3">
    <source>
        <dbReference type="PROSITE-ProRule" id="PRU00221"/>
    </source>
</evidence>
<dbReference type="GO" id="GO:0006886">
    <property type="term" value="P:intracellular protein transport"/>
    <property type="evidence" value="ECO:0007669"/>
    <property type="project" value="TreeGrafter"/>
</dbReference>
<accession>A0A388KZF3</accession>
<dbReference type="PANTHER" id="PTHR19876:SF2">
    <property type="entry name" value="COATOMER SUBUNIT BETA"/>
    <property type="match status" value="1"/>
</dbReference>
<name>A0A388KZF3_CHABU</name>
<dbReference type="Gramene" id="GBG75440">
    <property type="protein sequence ID" value="GBG75440"/>
    <property type="gene ID" value="CBR_g20070"/>
</dbReference>
<dbReference type="Proteomes" id="UP000265515">
    <property type="component" value="Unassembled WGS sequence"/>
</dbReference>
<dbReference type="InterPro" id="IPR001680">
    <property type="entry name" value="WD40_rpt"/>
</dbReference>
<dbReference type="PROSITE" id="PS50294">
    <property type="entry name" value="WD_REPEATS_REGION"/>
    <property type="match status" value="1"/>
</dbReference>
<dbReference type="Gene3D" id="2.130.10.10">
    <property type="entry name" value="YVTN repeat-like/Quinoprotein amine dehydrogenase"/>
    <property type="match status" value="1"/>
</dbReference>
<gene>
    <name evidence="4" type="ORF">CBR_g20070</name>
</gene>
<proteinExistence type="predicted"/>
<dbReference type="EMBL" id="BFEA01000224">
    <property type="protein sequence ID" value="GBG75440.1"/>
    <property type="molecule type" value="Genomic_DNA"/>
</dbReference>
<dbReference type="SUPFAM" id="SSF50978">
    <property type="entry name" value="WD40 repeat-like"/>
    <property type="match status" value="1"/>
</dbReference>
<evidence type="ECO:0000256" key="1">
    <source>
        <dbReference type="ARBA" id="ARBA00022574"/>
    </source>
</evidence>
<dbReference type="GO" id="GO:0006888">
    <property type="term" value="P:endoplasmic reticulum to Golgi vesicle-mediated transport"/>
    <property type="evidence" value="ECO:0007669"/>
    <property type="project" value="TreeGrafter"/>
</dbReference>
<dbReference type="GO" id="GO:0006890">
    <property type="term" value="P:retrograde vesicle-mediated transport, Golgi to endoplasmic reticulum"/>
    <property type="evidence" value="ECO:0007669"/>
    <property type="project" value="TreeGrafter"/>
</dbReference>
<evidence type="ECO:0000313" key="5">
    <source>
        <dbReference type="Proteomes" id="UP000265515"/>
    </source>
</evidence>
<feature type="repeat" description="WD" evidence="3">
    <location>
        <begin position="175"/>
        <end position="217"/>
    </location>
</feature>
<evidence type="ECO:0000313" key="4">
    <source>
        <dbReference type="EMBL" id="GBG75440.1"/>
    </source>
</evidence>
<dbReference type="PROSITE" id="PS50082">
    <property type="entry name" value="WD_REPEATS_2"/>
    <property type="match status" value="1"/>
</dbReference>
<organism evidence="4 5">
    <name type="scientific">Chara braunii</name>
    <name type="common">Braun's stonewort</name>
    <dbReference type="NCBI Taxonomy" id="69332"/>
    <lineage>
        <taxon>Eukaryota</taxon>
        <taxon>Viridiplantae</taxon>
        <taxon>Streptophyta</taxon>
        <taxon>Charophyceae</taxon>
        <taxon>Charales</taxon>
        <taxon>Characeae</taxon>
        <taxon>Chara</taxon>
    </lineage>
</organism>
<keyword evidence="5" id="KW-1185">Reference proteome</keyword>
<dbReference type="SMART" id="SM00320">
    <property type="entry name" value="WD40"/>
    <property type="match status" value="4"/>
</dbReference>
<keyword evidence="1 3" id="KW-0853">WD repeat</keyword>
<keyword evidence="2" id="KW-0677">Repeat</keyword>
<dbReference type="PANTHER" id="PTHR19876">
    <property type="entry name" value="COATOMER"/>
    <property type="match status" value="1"/>
</dbReference>
<dbReference type="InterPro" id="IPR036322">
    <property type="entry name" value="WD40_repeat_dom_sf"/>
</dbReference>
<dbReference type="OrthoDB" id="361494at2759"/>
<dbReference type="InterPro" id="IPR050844">
    <property type="entry name" value="Coatomer_complex_subunit"/>
</dbReference>
<dbReference type="GO" id="GO:0030126">
    <property type="term" value="C:COPI vesicle coat"/>
    <property type="evidence" value="ECO:0007669"/>
    <property type="project" value="TreeGrafter"/>
</dbReference>
<evidence type="ECO:0000256" key="2">
    <source>
        <dbReference type="ARBA" id="ARBA00022737"/>
    </source>
</evidence>
<comment type="caution">
    <text evidence="4">The sequence shown here is derived from an EMBL/GenBank/DDBJ whole genome shotgun (WGS) entry which is preliminary data.</text>
</comment>
<dbReference type="STRING" id="69332.A0A388KZF3"/>
<dbReference type="GO" id="GO:0006891">
    <property type="term" value="P:intra-Golgi vesicle-mediated transport"/>
    <property type="evidence" value="ECO:0007669"/>
    <property type="project" value="TreeGrafter"/>
</dbReference>
<dbReference type="InterPro" id="IPR015943">
    <property type="entry name" value="WD40/YVTN_repeat-like_dom_sf"/>
</dbReference>